<sequence>MSLPISNFIFQAFQSIKRSSENPESEFSDDLFIIRKAYR</sequence>
<protein>
    <submittedName>
        <fullName evidence="1">Uncharacterized protein</fullName>
    </submittedName>
</protein>
<dbReference type="EMBL" id="ACKO02000035">
    <property type="protein sequence ID" value="EET42807.1"/>
    <property type="molecule type" value="Genomic_DNA"/>
</dbReference>
<reference evidence="1" key="1">
    <citation type="submission" date="2009-07" db="EMBL/GenBank/DDBJ databases">
        <authorList>
            <person name="Weinstock G."/>
            <person name="Sodergren E."/>
            <person name="Clifton S."/>
            <person name="Fulton L."/>
            <person name="Fulton B."/>
            <person name="Courtney L."/>
            <person name="Fronick C."/>
            <person name="Harrison M."/>
            <person name="Strong C."/>
            <person name="Farmer C."/>
            <person name="Delahaunty K."/>
            <person name="Markovic C."/>
            <person name="Hall O."/>
            <person name="Minx P."/>
            <person name="Tomlinson C."/>
            <person name="Mitreva M."/>
            <person name="Nelson J."/>
            <person name="Hou S."/>
            <person name="Wollam A."/>
            <person name="Pepin K.H."/>
            <person name="Johnson M."/>
            <person name="Bhonagiri V."/>
            <person name="Nash W.E."/>
            <person name="Warren W."/>
            <person name="Chinwalla A."/>
            <person name="Mardis E.R."/>
            <person name="Wilson R.K."/>
        </authorList>
    </citation>
    <scope>NUCLEOTIDE SEQUENCE [LARGE SCALE GENOMIC DNA]</scope>
    <source>
        <strain evidence="1">ATCC 29256</strain>
    </source>
</reference>
<proteinExistence type="predicted"/>
<gene>
    <name evidence="1" type="ORF">NEISICOT_03445</name>
</gene>
<organism evidence="1 2">
    <name type="scientific">Neisseria sicca ATCC 29256</name>
    <dbReference type="NCBI Taxonomy" id="547045"/>
    <lineage>
        <taxon>Bacteria</taxon>
        <taxon>Pseudomonadati</taxon>
        <taxon>Pseudomonadota</taxon>
        <taxon>Betaproteobacteria</taxon>
        <taxon>Neisseriales</taxon>
        <taxon>Neisseriaceae</taxon>
        <taxon>Neisseria</taxon>
    </lineage>
</organism>
<dbReference type="AlphaFoldDB" id="C6MA63"/>
<evidence type="ECO:0000313" key="2">
    <source>
        <dbReference type="Proteomes" id="UP000005365"/>
    </source>
</evidence>
<dbReference type="Proteomes" id="UP000005365">
    <property type="component" value="Unassembled WGS sequence"/>
</dbReference>
<name>C6MA63_NEISI</name>
<keyword evidence="2" id="KW-1185">Reference proteome</keyword>
<accession>C6MA63</accession>
<evidence type="ECO:0000313" key="1">
    <source>
        <dbReference type="EMBL" id="EET42807.1"/>
    </source>
</evidence>
<comment type="caution">
    <text evidence="1">The sequence shown here is derived from an EMBL/GenBank/DDBJ whole genome shotgun (WGS) entry which is preliminary data.</text>
</comment>